<dbReference type="InterPro" id="IPR032675">
    <property type="entry name" value="LRR_dom_sf"/>
</dbReference>
<dbReference type="PANTHER" id="PTHR20933">
    <property type="entry name" value="F-BOX ONLY PROTEIN 33"/>
    <property type="match status" value="1"/>
</dbReference>
<dbReference type="GO" id="GO:0031398">
    <property type="term" value="P:positive regulation of protein ubiquitination"/>
    <property type="evidence" value="ECO:0007669"/>
    <property type="project" value="TreeGrafter"/>
</dbReference>
<dbReference type="AlphaFoldDB" id="A0A8C8SBJ4"/>
<dbReference type="InterPro" id="IPR006553">
    <property type="entry name" value="Leu-rich_rpt_Cys-con_subtyp"/>
</dbReference>
<feature type="region of interest" description="Disordered" evidence="1">
    <location>
        <begin position="1"/>
        <end position="62"/>
    </location>
</feature>
<dbReference type="SUPFAM" id="SSF52047">
    <property type="entry name" value="RNI-like"/>
    <property type="match status" value="1"/>
</dbReference>
<dbReference type="Gene3D" id="1.20.1280.50">
    <property type="match status" value="1"/>
</dbReference>
<organism evidence="3 4">
    <name type="scientific">Pelusios castaneus</name>
    <name type="common">West African mud turtle</name>
    <dbReference type="NCBI Taxonomy" id="367368"/>
    <lineage>
        <taxon>Eukaryota</taxon>
        <taxon>Metazoa</taxon>
        <taxon>Chordata</taxon>
        <taxon>Craniata</taxon>
        <taxon>Vertebrata</taxon>
        <taxon>Euteleostomi</taxon>
        <taxon>Archelosauria</taxon>
        <taxon>Testudinata</taxon>
        <taxon>Testudines</taxon>
        <taxon>Pleurodira</taxon>
        <taxon>Pelomedusidae</taxon>
        <taxon>Pelusios</taxon>
    </lineage>
</organism>
<accession>A0A8C8SBJ4</accession>
<evidence type="ECO:0000313" key="4">
    <source>
        <dbReference type="Proteomes" id="UP000694393"/>
    </source>
</evidence>
<dbReference type="PROSITE" id="PS50181">
    <property type="entry name" value="FBOX"/>
    <property type="match status" value="1"/>
</dbReference>
<dbReference type="InterPro" id="IPR001810">
    <property type="entry name" value="F-box_dom"/>
</dbReference>
<dbReference type="Pfam" id="PF12937">
    <property type="entry name" value="F-box-like"/>
    <property type="match status" value="1"/>
</dbReference>
<keyword evidence="4" id="KW-1185">Reference proteome</keyword>
<dbReference type="SMART" id="SM00367">
    <property type="entry name" value="LRR_CC"/>
    <property type="match status" value="5"/>
</dbReference>
<evidence type="ECO:0000259" key="2">
    <source>
        <dbReference type="PROSITE" id="PS50181"/>
    </source>
</evidence>
<protein>
    <submittedName>
        <fullName evidence="3">F-box and leucine rich repeat protein 12</fullName>
    </submittedName>
</protein>
<proteinExistence type="predicted"/>
<feature type="compositionally biased region" description="Basic and acidic residues" evidence="1">
    <location>
        <begin position="1"/>
        <end position="10"/>
    </location>
</feature>
<dbReference type="PANTHER" id="PTHR20933:SF4">
    <property type="entry name" value="F-BOX INVOLVED IN POLYQ PATHOGENESIS, ISOFORM A"/>
    <property type="match status" value="1"/>
</dbReference>
<dbReference type="Ensembl" id="ENSPCET00000018559.1">
    <property type="protein sequence ID" value="ENSPCEP00000017944.1"/>
    <property type="gene ID" value="ENSPCEG00000014045.1"/>
</dbReference>
<reference evidence="3" key="2">
    <citation type="submission" date="2025-09" db="UniProtKB">
        <authorList>
            <consortium name="Ensembl"/>
        </authorList>
    </citation>
    <scope>IDENTIFICATION</scope>
</reference>
<evidence type="ECO:0000313" key="3">
    <source>
        <dbReference type="Ensembl" id="ENSPCEP00000017944.1"/>
    </source>
</evidence>
<evidence type="ECO:0000256" key="1">
    <source>
        <dbReference type="SAM" id="MobiDB-lite"/>
    </source>
</evidence>
<reference evidence="3" key="1">
    <citation type="submission" date="2025-08" db="UniProtKB">
        <authorList>
            <consortium name="Ensembl"/>
        </authorList>
    </citation>
    <scope>IDENTIFICATION</scope>
</reference>
<dbReference type="Proteomes" id="UP000694393">
    <property type="component" value="Unplaced"/>
</dbReference>
<name>A0A8C8SBJ4_9SAUR</name>
<dbReference type="SMART" id="SM00256">
    <property type="entry name" value="FBOX"/>
    <property type="match status" value="1"/>
</dbReference>
<feature type="domain" description="F-box" evidence="2">
    <location>
        <begin position="71"/>
        <end position="117"/>
    </location>
</feature>
<sequence length="380" mass="42306">MLPARGEETLGRGGRPRPGAARPDTHQLLRPAGTAEGADPEPEMPRPPGEVGQRPPPAHGLTRNRKFLPMMAGLGSLPDSLLLEVLSLLPLRDRLRGARVCRRWRRLVQDKALWRHVDLTPYKISSRILWHLVRQHLHSSLRMLKVRGALCSMRKHEFLSPALLQALGKRCPNLHHLCLAEADLRLLPYDCIPSSLKTMELSQCEIPAVWFQGSAPSETPRVLPQLQHFIIHNVPAFSNQHLLNISSHTSLRTLRLSGTYRLTDAGIQRAAPHLEDLDCLVLRQCAITDAAVHYIGHHMKRLRSLEISNTCSLTDAGLACLAALKCLETLCLEFCCKLSPDAIVAVCQTLPKLRNLRLDGTDLEDQAICKIQAGLPNCSF</sequence>
<dbReference type="Gene3D" id="3.80.10.10">
    <property type="entry name" value="Ribonuclease Inhibitor"/>
    <property type="match status" value="1"/>
</dbReference>